<protein>
    <submittedName>
        <fullName evidence="1">Uncharacterized protein</fullName>
    </submittedName>
</protein>
<dbReference type="AlphaFoldDB" id="E7GFA6"/>
<sequence>MTHEEMEKEVLEISAFLKILSHLDNCDIDILDLQTVASVFASKADILYCSICDDLS</sequence>
<accession>E7GFA6</accession>
<dbReference type="GeneID" id="78231761"/>
<reference evidence="1 2" key="1">
    <citation type="submission" date="2010-12" db="EMBL/GenBank/DDBJ databases">
        <title>The Genome Sequence of Coprobacillus sp. strain 29_1.</title>
        <authorList>
            <consortium name="The Broad Institute Genome Sequencing Platform"/>
            <person name="Earl A."/>
            <person name="Ward D."/>
            <person name="Feldgarden M."/>
            <person name="Gevers D."/>
            <person name="Daigneault M."/>
            <person name="Sibley C.D."/>
            <person name="White A."/>
            <person name="Strauss J."/>
            <person name="Allen-Vercoe E."/>
            <person name="Young S.K."/>
            <person name="Zeng Q."/>
            <person name="Gargeya S."/>
            <person name="Fitzgerald M."/>
            <person name="Haas B."/>
            <person name="Abouelleil A."/>
            <person name="Alvarado L."/>
            <person name="Arachchi H.M."/>
            <person name="Berlin A."/>
            <person name="Brown A."/>
            <person name="Chapman S.B."/>
            <person name="Chen Z."/>
            <person name="Dunbar C."/>
            <person name="Freedman E."/>
            <person name="Gearin G."/>
            <person name="Gellesch M."/>
            <person name="Goldberg J."/>
            <person name="Griggs A."/>
            <person name="Gujja S."/>
            <person name="Heilman E."/>
            <person name="Heiman D."/>
            <person name="Howarth C."/>
            <person name="Larson L."/>
            <person name="Lui A."/>
            <person name="MacDonald P.J.P."/>
            <person name="Mehta T."/>
            <person name="Montmayeur A."/>
            <person name="Murphy C."/>
            <person name="Neiman D."/>
            <person name="Pearson M."/>
            <person name="Priest M."/>
            <person name="Roberts A."/>
            <person name="Saif S."/>
            <person name="Shea T."/>
            <person name="Shenoy N."/>
            <person name="Sisk P."/>
            <person name="Stolte C."/>
            <person name="Sykes S."/>
            <person name="White J."/>
            <person name="Yandava C."/>
            <person name="Nusbaum C."/>
            <person name="Birren B."/>
        </authorList>
    </citation>
    <scope>NUCLEOTIDE SEQUENCE [LARGE SCALE GENOMIC DNA]</scope>
    <source>
        <strain evidence="1 2">29_1</strain>
    </source>
</reference>
<evidence type="ECO:0000313" key="1">
    <source>
        <dbReference type="EMBL" id="EFW03385.1"/>
    </source>
</evidence>
<dbReference type="Proteomes" id="UP000003157">
    <property type="component" value="Unassembled WGS sequence"/>
</dbReference>
<keyword evidence="2" id="KW-1185">Reference proteome</keyword>
<dbReference type="HOGENOM" id="CLU_3006462_0_0_9"/>
<dbReference type="EMBL" id="ADKX01000048">
    <property type="protein sequence ID" value="EFW03385.1"/>
    <property type="molecule type" value="Genomic_DNA"/>
</dbReference>
<proteinExistence type="predicted"/>
<name>E7GFA6_9FIRM</name>
<dbReference type="RefSeq" id="WP_008790531.1">
    <property type="nucleotide sequence ID" value="NZ_AKCB01000001.1"/>
</dbReference>
<organism evidence="1 2">
    <name type="scientific">Coprobacillus cateniformis</name>
    <dbReference type="NCBI Taxonomy" id="100884"/>
    <lineage>
        <taxon>Bacteria</taxon>
        <taxon>Bacillati</taxon>
        <taxon>Bacillota</taxon>
        <taxon>Erysipelotrichia</taxon>
        <taxon>Erysipelotrichales</taxon>
        <taxon>Coprobacillaceae</taxon>
        <taxon>Coprobacillus</taxon>
    </lineage>
</organism>
<dbReference type="STRING" id="100884.GCA_000269565_00782"/>
<gene>
    <name evidence="1" type="ORF">HMPREF9488_03449</name>
</gene>
<comment type="caution">
    <text evidence="1">The sequence shown here is derived from an EMBL/GenBank/DDBJ whole genome shotgun (WGS) entry which is preliminary data.</text>
</comment>
<evidence type="ECO:0000313" key="2">
    <source>
        <dbReference type="Proteomes" id="UP000003157"/>
    </source>
</evidence>